<comment type="caution">
    <text evidence="3">The sequence shown here is derived from an EMBL/GenBank/DDBJ whole genome shotgun (WGS) entry which is preliminary data.</text>
</comment>
<dbReference type="Gene3D" id="3.40.50.2300">
    <property type="match status" value="1"/>
</dbReference>
<name>A0A511ZFV3_9BACI</name>
<dbReference type="Pfam" id="PF02302">
    <property type="entry name" value="PTS_IIB"/>
    <property type="match status" value="1"/>
</dbReference>
<dbReference type="GO" id="GO:0009401">
    <property type="term" value="P:phosphoenolpyruvate-dependent sugar phosphotransferase system"/>
    <property type="evidence" value="ECO:0007669"/>
    <property type="project" value="InterPro"/>
</dbReference>
<gene>
    <name evidence="3" type="ORF">OSO01_10390</name>
</gene>
<accession>A0A511ZFV3</accession>
<dbReference type="InterPro" id="IPR013011">
    <property type="entry name" value="PTS_EIIB_2"/>
</dbReference>
<keyword evidence="1" id="KW-0808">Transferase</keyword>
<dbReference type="CDD" id="cd05566">
    <property type="entry name" value="PTS_IIB_galactitol"/>
    <property type="match status" value="1"/>
</dbReference>
<evidence type="ECO:0000256" key="1">
    <source>
        <dbReference type="ARBA" id="ARBA00022679"/>
    </source>
</evidence>
<dbReference type="OrthoDB" id="6505030at2"/>
<evidence type="ECO:0000313" key="4">
    <source>
        <dbReference type="Proteomes" id="UP000321558"/>
    </source>
</evidence>
<proteinExistence type="predicted"/>
<dbReference type="InterPro" id="IPR036095">
    <property type="entry name" value="PTS_EIIB-like_sf"/>
</dbReference>
<feature type="domain" description="PTS EIIB type-2" evidence="2">
    <location>
        <begin position="2"/>
        <end position="95"/>
    </location>
</feature>
<evidence type="ECO:0000313" key="3">
    <source>
        <dbReference type="EMBL" id="GEN86300.1"/>
    </source>
</evidence>
<dbReference type="SUPFAM" id="SSF52794">
    <property type="entry name" value="PTS system IIB component-like"/>
    <property type="match status" value="1"/>
</dbReference>
<organism evidence="3 4">
    <name type="scientific">Oceanobacillus sojae</name>
    <dbReference type="NCBI Taxonomy" id="582851"/>
    <lineage>
        <taxon>Bacteria</taxon>
        <taxon>Bacillati</taxon>
        <taxon>Bacillota</taxon>
        <taxon>Bacilli</taxon>
        <taxon>Bacillales</taxon>
        <taxon>Bacillaceae</taxon>
        <taxon>Oceanobacillus</taxon>
    </lineage>
</organism>
<dbReference type="Proteomes" id="UP000321558">
    <property type="component" value="Unassembled WGS sequence"/>
</dbReference>
<dbReference type="EMBL" id="BJYM01000003">
    <property type="protein sequence ID" value="GEN86300.1"/>
    <property type="molecule type" value="Genomic_DNA"/>
</dbReference>
<dbReference type="AlphaFoldDB" id="A0A511ZFV3"/>
<dbReference type="RefSeq" id="WP_147209312.1">
    <property type="nucleotide sequence ID" value="NZ_BJYM01000003.1"/>
</dbReference>
<sequence>MKKIIVACGGGIATSQTVAVKLENLLKERGLGNKASIEAININSIPTYIKSSDIYVSITQEPEGKYEIPVFSGIPFLTGIGAEEELEKIIKVINS</sequence>
<evidence type="ECO:0000259" key="2">
    <source>
        <dbReference type="PROSITE" id="PS51099"/>
    </source>
</evidence>
<protein>
    <submittedName>
        <fullName evidence="3">PTS galactitol transporter subunit IIB</fullName>
    </submittedName>
</protein>
<reference evidence="3 4" key="1">
    <citation type="submission" date="2019-07" db="EMBL/GenBank/DDBJ databases">
        <title>Whole genome shotgun sequence of Oceanobacillus sojae NBRC 105379.</title>
        <authorList>
            <person name="Hosoyama A."/>
            <person name="Uohara A."/>
            <person name="Ohji S."/>
            <person name="Ichikawa N."/>
        </authorList>
    </citation>
    <scope>NUCLEOTIDE SEQUENCE [LARGE SCALE GENOMIC DNA]</scope>
    <source>
        <strain evidence="3 4">NBRC 105379</strain>
    </source>
</reference>
<dbReference type="GO" id="GO:0008982">
    <property type="term" value="F:protein-N(PI)-phosphohistidine-sugar phosphotransferase activity"/>
    <property type="evidence" value="ECO:0007669"/>
    <property type="project" value="InterPro"/>
</dbReference>
<dbReference type="PROSITE" id="PS51099">
    <property type="entry name" value="PTS_EIIB_TYPE_2"/>
    <property type="match status" value="1"/>
</dbReference>
<keyword evidence="4" id="KW-1185">Reference proteome</keyword>
<dbReference type="InterPro" id="IPR003501">
    <property type="entry name" value="PTS_EIIB_2/3"/>
</dbReference>